<evidence type="ECO:0000313" key="1">
    <source>
        <dbReference type="EMBL" id="KLL10821.1"/>
    </source>
</evidence>
<reference evidence="1 2" key="1">
    <citation type="submission" date="2014-12" db="EMBL/GenBank/DDBJ databases">
        <title>Frankia sp. BMG5.1 draft genome.</title>
        <authorList>
            <person name="Gtari M."/>
            <person name="Ghodhbane-Gtari F."/>
            <person name="Nouioui I."/>
            <person name="Ktari A."/>
            <person name="Hezbri K."/>
            <person name="Mimouni W."/>
            <person name="Sbissi I."/>
            <person name="Ayari A."/>
            <person name="Yamanaka T."/>
            <person name="Normand P."/>
            <person name="Tisa L.S."/>
            <person name="Boudabous A."/>
        </authorList>
    </citation>
    <scope>NUCLEOTIDE SEQUENCE [LARGE SCALE GENOMIC DNA]</scope>
    <source>
        <strain evidence="1 2">BMG5.1</strain>
    </source>
</reference>
<comment type="caution">
    <text evidence="1">The sequence shown here is derived from an EMBL/GenBank/DDBJ whole genome shotgun (WGS) entry which is preliminary data.</text>
</comment>
<gene>
    <name evidence="1" type="ORF">FrCorBMG51_15500</name>
</gene>
<name>A0ABR5F277_9ACTN</name>
<accession>A0ABR5F277</accession>
<proteinExistence type="predicted"/>
<protein>
    <submittedName>
        <fullName evidence="1">Sigma-70 protein</fullName>
    </submittedName>
</protein>
<sequence>MDDVEREPWTTKDIATALGVSQERARVISHRDDFPTPIIKSSRFRAWSADDVEAWIAEHRPDRASE</sequence>
<dbReference type="EMBL" id="JWIO01000025">
    <property type="protein sequence ID" value="KLL10821.1"/>
    <property type="molecule type" value="Genomic_DNA"/>
</dbReference>
<organism evidence="1 2">
    <name type="scientific">Protofrankia coriariae</name>
    <dbReference type="NCBI Taxonomy" id="1562887"/>
    <lineage>
        <taxon>Bacteria</taxon>
        <taxon>Bacillati</taxon>
        <taxon>Actinomycetota</taxon>
        <taxon>Actinomycetes</taxon>
        <taxon>Frankiales</taxon>
        <taxon>Frankiaceae</taxon>
        <taxon>Protofrankia</taxon>
    </lineage>
</organism>
<dbReference type="Proteomes" id="UP000035425">
    <property type="component" value="Unassembled WGS sequence"/>
</dbReference>
<dbReference type="RefSeq" id="WP_047223772.1">
    <property type="nucleotide sequence ID" value="NZ_JWIO01000025.1"/>
</dbReference>
<evidence type="ECO:0000313" key="2">
    <source>
        <dbReference type="Proteomes" id="UP000035425"/>
    </source>
</evidence>
<keyword evidence="2" id="KW-1185">Reference proteome</keyword>